<feature type="compositionally biased region" description="Polar residues" evidence="1">
    <location>
        <begin position="202"/>
        <end position="212"/>
    </location>
</feature>
<keyword evidence="3" id="KW-1185">Reference proteome</keyword>
<sequence length="823" mass="94651">MHVKTILLPLKFRRRDPPDGSAAQEAQYALSEDHRNDAFRQSLHDFQQEFADEEKAQAVGEQGRWQAFDDMTAEHDDFFEPNQQRRERSFLETDSRQEETFRKNEADREAKYLEGQERRADMFERCESSRVKHSEWHSAGQETLLLQGRQRRKDICAAIDAALGDQFDKLLKTQEDSFVTAEIRRDSIVKHLAEDQMRMPHNSLTTPESPNRSPHDQHITIPPSFTGTTYGSPSVDTVPHVRPTVTPPVVPVPRFEFEFDDSPNDSPHVRPIAVLPTSSPTFSFWPDMYGGSRVDSAPDKPTATPPVIVNDLSRSSWDSSSNHSSPIRPSVTSPVMPVVLPPPVPLSGNLQTPSRVESMPIPDPSGPSCASEGKEGANTFPPSSSEDPFEKGFTRAQQERLHAFSADEEHREHRFQAAEAARKGAEAERDRVFNQNEELRSEKSRGMLTSHDDHFRDREATRNGEGGRRVQAFKGTLEYHSQVFDMSLLDLVKQAEAKDQFEDGLLDHMKRMTEALSRTQTAQLEDARNNQSMRFQDAQRRRKVELGPPPSAHPPPSLCLNIPSPLGLLYVLLPQSREYFAQAPGHYSPPPRSPSPAVGFAAGALLRGAGIQDPLPIPGSDGADILLPVIKSGSVTSKKNRQEMPFQYLQRRRELIFERSQARREDAFRKSTLRRGHIFHVNETRRQLEFLKKQRARKEQFKRMEDGREGSFKEAQRRRETVFLEAEQERQVDFHREERDRERTFRQAQEKRANKFYRTQRKLQKQSFEAEQRRSSELETWGARLLERREIVQTDIYKREEEAREEVFKRFLDTYVLKENGER</sequence>
<name>A0A9P3UPL6_LYOSH</name>
<feature type="compositionally biased region" description="Pro residues" evidence="1">
    <location>
        <begin position="547"/>
        <end position="557"/>
    </location>
</feature>
<feature type="region of interest" description="Disordered" evidence="1">
    <location>
        <begin position="295"/>
        <end position="392"/>
    </location>
</feature>
<feature type="region of interest" description="Disordered" evidence="1">
    <location>
        <begin position="198"/>
        <end position="242"/>
    </location>
</feature>
<evidence type="ECO:0000313" key="2">
    <source>
        <dbReference type="EMBL" id="GLB42909.1"/>
    </source>
</evidence>
<feature type="compositionally biased region" description="Low complexity" evidence="1">
    <location>
        <begin position="313"/>
        <end position="338"/>
    </location>
</feature>
<dbReference type="AlphaFoldDB" id="A0A9P3UPL6"/>
<feature type="compositionally biased region" description="Polar residues" evidence="1">
    <location>
        <begin position="223"/>
        <end position="235"/>
    </location>
</feature>
<evidence type="ECO:0000313" key="3">
    <source>
        <dbReference type="Proteomes" id="UP001063166"/>
    </source>
</evidence>
<gene>
    <name evidence="2" type="ORF">LshimejAT787_1203580</name>
</gene>
<dbReference type="EMBL" id="BRPK01000012">
    <property type="protein sequence ID" value="GLB42909.1"/>
    <property type="molecule type" value="Genomic_DNA"/>
</dbReference>
<dbReference type="Proteomes" id="UP001063166">
    <property type="component" value="Unassembled WGS sequence"/>
</dbReference>
<protein>
    <submittedName>
        <fullName evidence="2">Uncharacterized protein</fullName>
    </submittedName>
</protein>
<organism evidence="2 3">
    <name type="scientific">Lyophyllum shimeji</name>
    <name type="common">Hon-shimeji</name>
    <name type="synonym">Tricholoma shimeji</name>
    <dbReference type="NCBI Taxonomy" id="47721"/>
    <lineage>
        <taxon>Eukaryota</taxon>
        <taxon>Fungi</taxon>
        <taxon>Dikarya</taxon>
        <taxon>Basidiomycota</taxon>
        <taxon>Agaricomycotina</taxon>
        <taxon>Agaricomycetes</taxon>
        <taxon>Agaricomycetidae</taxon>
        <taxon>Agaricales</taxon>
        <taxon>Tricholomatineae</taxon>
        <taxon>Lyophyllaceae</taxon>
        <taxon>Lyophyllum</taxon>
    </lineage>
</organism>
<feature type="region of interest" description="Disordered" evidence="1">
    <location>
        <begin position="519"/>
        <end position="557"/>
    </location>
</feature>
<evidence type="ECO:0000256" key="1">
    <source>
        <dbReference type="SAM" id="MobiDB-lite"/>
    </source>
</evidence>
<dbReference type="OrthoDB" id="3067839at2759"/>
<accession>A0A9P3UPL6</accession>
<reference evidence="2" key="1">
    <citation type="submission" date="2022-07" db="EMBL/GenBank/DDBJ databases">
        <title>The genome of Lyophyllum shimeji provides insight into the initial evolution of ectomycorrhizal fungal genome.</title>
        <authorList>
            <person name="Kobayashi Y."/>
            <person name="Shibata T."/>
            <person name="Hirakawa H."/>
            <person name="Shigenobu S."/>
            <person name="Nishiyama T."/>
            <person name="Yamada A."/>
            <person name="Hasebe M."/>
            <person name="Kawaguchi M."/>
        </authorList>
    </citation>
    <scope>NUCLEOTIDE SEQUENCE</scope>
    <source>
        <strain evidence="2">AT787</strain>
    </source>
</reference>
<feature type="compositionally biased region" description="Polar residues" evidence="1">
    <location>
        <begin position="519"/>
        <end position="534"/>
    </location>
</feature>
<comment type="caution">
    <text evidence="2">The sequence shown here is derived from an EMBL/GenBank/DDBJ whole genome shotgun (WGS) entry which is preliminary data.</text>
</comment>
<proteinExistence type="predicted"/>